<proteinExistence type="predicted"/>
<reference evidence="1" key="1">
    <citation type="submission" date="2016-06" db="UniProtKB">
        <authorList>
            <consortium name="WormBaseParasite"/>
        </authorList>
    </citation>
    <scope>IDENTIFICATION</scope>
</reference>
<organism evidence="1">
    <name type="scientific">Schistosoma curassoni</name>
    <dbReference type="NCBI Taxonomy" id="6186"/>
    <lineage>
        <taxon>Eukaryota</taxon>
        <taxon>Metazoa</taxon>
        <taxon>Spiralia</taxon>
        <taxon>Lophotrochozoa</taxon>
        <taxon>Platyhelminthes</taxon>
        <taxon>Trematoda</taxon>
        <taxon>Digenea</taxon>
        <taxon>Strigeidida</taxon>
        <taxon>Schistosomatoidea</taxon>
        <taxon>Schistosomatidae</taxon>
        <taxon>Schistosoma</taxon>
    </lineage>
</organism>
<name>A0A183K0K3_9TREM</name>
<evidence type="ECO:0000313" key="1">
    <source>
        <dbReference type="WBParaSite" id="SCUD_0000851401-mRNA-1"/>
    </source>
</evidence>
<protein>
    <submittedName>
        <fullName evidence="1">Uncharacterized protein</fullName>
    </submittedName>
</protein>
<dbReference type="AlphaFoldDB" id="A0A183K0K3"/>
<accession>A0A183K0K3</accession>
<sequence>MLTRNLSNYLHIYLTLIQKINTYPNIAPHDQGHPIKKRLNSIKDVASVRHGMNARRNTLPHTCFNADQDPNQPELEL</sequence>
<dbReference type="WBParaSite" id="SCUD_0000851401-mRNA-1">
    <property type="protein sequence ID" value="SCUD_0000851401-mRNA-1"/>
    <property type="gene ID" value="SCUD_0000851401"/>
</dbReference>